<feature type="domain" description="Glyoxalase-like" evidence="1">
    <location>
        <begin position="19"/>
        <end position="65"/>
    </location>
</feature>
<dbReference type="Proteomes" id="UP000824190">
    <property type="component" value="Unassembled WGS sequence"/>
</dbReference>
<dbReference type="SUPFAM" id="SSF54593">
    <property type="entry name" value="Glyoxalase/Bleomycin resistance protein/Dihydroxybiphenyl dioxygenase"/>
    <property type="match status" value="1"/>
</dbReference>
<dbReference type="Pfam" id="PF18029">
    <property type="entry name" value="Glyoxalase_6"/>
    <property type="match status" value="1"/>
</dbReference>
<evidence type="ECO:0000259" key="1">
    <source>
        <dbReference type="Pfam" id="PF18029"/>
    </source>
</evidence>
<gene>
    <name evidence="2" type="ORF">H9870_11955</name>
</gene>
<organism evidence="2 3">
    <name type="scientific">Candidatus Corynebacterium avicola</name>
    <dbReference type="NCBI Taxonomy" id="2838527"/>
    <lineage>
        <taxon>Bacteria</taxon>
        <taxon>Bacillati</taxon>
        <taxon>Actinomycetota</taxon>
        <taxon>Actinomycetes</taxon>
        <taxon>Mycobacteriales</taxon>
        <taxon>Corynebacteriaceae</taxon>
        <taxon>Corynebacterium</taxon>
    </lineage>
</organism>
<evidence type="ECO:0000313" key="2">
    <source>
        <dbReference type="EMBL" id="HIW92362.1"/>
    </source>
</evidence>
<dbReference type="AlphaFoldDB" id="A0A9D1RT89"/>
<protein>
    <recommendedName>
        <fullName evidence="1">Glyoxalase-like domain-containing protein</fullName>
    </recommendedName>
</protein>
<dbReference type="InterPro" id="IPR041581">
    <property type="entry name" value="Glyoxalase_6"/>
</dbReference>
<evidence type="ECO:0000313" key="3">
    <source>
        <dbReference type="Proteomes" id="UP000824190"/>
    </source>
</evidence>
<dbReference type="Gene3D" id="3.10.180.10">
    <property type="entry name" value="2,3-Dihydroxybiphenyl 1,2-Dioxygenase, domain 1"/>
    <property type="match status" value="1"/>
</dbReference>
<accession>A0A9D1RT89</accession>
<proteinExistence type="predicted"/>
<dbReference type="EMBL" id="DXGC01000103">
    <property type="protein sequence ID" value="HIW92362.1"/>
    <property type="molecule type" value="Genomic_DNA"/>
</dbReference>
<dbReference type="InterPro" id="IPR029068">
    <property type="entry name" value="Glyas_Bleomycin-R_OHBP_Dase"/>
</dbReference>
<sequence length="72" mass="7773">MLIREGRLHHSKGLDPGSLLLALTSHDIERDVEDALALGATTEGIQNQDGFVWADMNDPEGNQFTFNAPAPG</sequence>
<reference evidence="2" key="1">
    <citation type="journal article" date="2021" name="PeerJ">
        <title>Extensive microbial diversity within the chicken gut microbiome revealed by metagenomics and culture.</title>
        <authorList>
            <person name="Gilroy R."/>
            <person name="Ravi A."/>
            <person name="Getino M."/>
            <person name="Pursley I."/>
            <person name="Horton D.L."/>
            <person name="Alikhan N.F."/>
            <person name="Baker D."/>
            <person name="Gharbi K."/>
            <person name="Hall N."/>
            <person name="Watson M."/>
            <person name="Adriaenssens E.M."/>
            <person name="Foster-Nyarko E."/>
            <person name="Jarju S."/>
            <person name="Secka A."/>
            <person name="Antonio M."/>
            <person name="Oren A."/>
            <person name="Chaudhuri R.R."/>
            <person name="La Ragione R."/>
            <person name="Hildebrand F."/>
            <person name="Pallen M.J."/>
        </authorList>
    </citation>
    <scope>NUCLEOTIDE SEQUENCE</scope>
    <source>
        <strain evidence="2">CHK32-1732</strain>
    </source>
</reference>
<reference evidence="2" key="2">
    <citation type="submission" date="2021-04" db="EMBL/GenBank/DDBJ databases">
        <authorList>
            <person name="Gilroy R."/>
        </authorList>
    </citation>
    <scope>NUCLEOTIDE SEQUENCE</scope>
    <source>
        <strain evidence="2">CHK32-1732</strain>
    </source>
</reference>
<comment type="caution">
    <text evidence="2">The sequence shown here is derived from an EMBL/GenBank/DDBJ whole genome shotgun (WGS) entry which is preliminary data.</text>
</comment>
<name>A0A9D1RT89_9CORY</name>